<sequence length="165" mass="18225">MSFRSVALCMAVVAAPAFAEDTSVGRQVHLDCPAGTIQKGSKVTKSMGVFCVKAGGSADLDKATRHGPYMDFWANGQKQSEGQYKDNFRTGRWTYYDANGVKTGETEFERNNYHGQRVEYFPSGSKKVEQTWVQGKREGVEVAYSEDGKTASQVRYTDDKPVAAK</sequence>
<evidence type="ECO:0000256" key="1">
    <source>
        <dbReference type="SAM" id="SignalP"/>
    </source>
</evidence>
<dbReference type="AlphaFoldDB" id="A0A540WP51"/>
<dbReference type="InterPro" id="IPR011652">
    <property type="entry name" value="MORN_2"/>
</dbReference>
<protein>
    <recommendedName>
        <fullName evidence="4">MORN repeat-containing protein</fullName>
    </recommendedName>
</protein>
<evidence type="ECO:0008006" key="4">
    <source>
        <dbReference type="Google" id="ProtNLM"/>
    </source>
</evidence>
<accession>A0A540WP51</accession>
<evidence type="ECO:0000313" key="2">
    <source>
        <dbReference type="EMBL" id="TQF10803.1"/>
    </source>
</evidence>
<feature type="signal peptide" evidence="1">
    <location>
        <begin position="1"/>
        <end position="19"/>
    </location>
</feature>
<keyword evidence="1" id="KW-0732">Signal</keyword>
<dbReference type="OrthoDB" id="5523185at2"/>
<keyword evidence="3" id="KW-1185">Reference proteome</keyword>
<reference evidence="2 3" key="1">
    <citation type="submission" date="2019-06" db="EMBL/GenBank/DDBJ databases">
        <authorList>
            <person name="Livingstone P."/>
            <person name="Whitworth D."/>
        </authorList>
    </citation>
    <scope>NUCLEOTIDE SEQUENCE [LARGE SCALE GENOMIC DNA]</scope>
    <source>
        <strain evidence="2 3">AM401</strain>
    </source>
</reference>
<comment type="caution">
    <text evidence="2">The sequence shown here is derived from an EMBL/GenBank/DDBJ whole genome shotgun (WGS) entry which is preliminary data.</text>
</comment>
<dbReference type="Proteomes" id="UP000315369">
    <property type="component" value="Unassembled WGS sequence"/>
</dbReference>
<feature type="chain" id="PRO_5022034599" description="MORN repeat-containing protein" evidence="1">
    <location>
        <begin position="20"/>
        <end position="165"/>
    </location>
</feature>
<organism evidence="2 3">
    <name type="scientific">Myxococcus llanfairpwllgwyngyllgogerychwyrndrobwllllantysiliogogogochensis</name>
    <dbReference type="NCBI Taxonomy" id="2590453"/>
    <lineage>
        <taxon>Bacteria</taxon>
        <taxon>Pseudomonadati</taxon>
        <taxon>Myxococcota</taxon>
        <taxon>Myxococcia</taxon>
        <taxon>Myxococcales</taxon>
        <taxon>Cystobacterineae</taxon>
        <taxon>Myxococcaceae</taxon>
        <taxon>Myxococcus</taxon>
    </lineage>
</organism>
<dbReference type="Gene3D" id="2.20.110.10">
    <property type="entry name" value="Histone H3 K4-specific methyltransferase SET7/9 N-terminal domain"/>
    <property type="match status" value="1"/>
</dbReference>
<dbReference type="EMBL" id="VIFM01000228">
    <property type="protein sequence ID" value="TQF10803.1"/>
    <property type="molecule type" value="Genomic_DNA"/>
</dbReference>
<name>A0A540WP51_9BACT</name>
<evidence type="ECO:0000313" key="3">
    <source>
        <dbReference type="Proteomes" id="UP000315369"/>
    </source>
</evidence>
<dbReference type="SUPFAM" id="SSF82185">
    <property type="entry name" value="Histone H3 K4-specific methyltransferase SET7/9 N-terminal domain"/>
    <property type="match status" value="1"/>
</dbReference>
<dbReference type="Pfam" id="PF07661">
    <property type="entry name" value="MORN_2"/>
    <property type="match status" value="2"/>
</dbReference>
<gene>
    <name evidence="2" type="ORF">FJV41_37550</name>
</gene>
<proteinExistence type="predicted"/>